<evidence type="ECO:0000259" key="6">
    <source>
        <dbReference type="Pfam" id="PF01545"/>
    </source>
</evidence>
<reference evidence="7 8" key="1">
    <citation type="submission" date="2021-04" db="EMBL/GenBank/DDBJ databases">
        <title>Complete genome sequencing of Allochromatium tepidum strain NZ.</title>
        <authorList>
            <person name="Tsukatani Y."/>
            <person name="Mori H."/>
        </authorList>
    </citation>
    <scope>NUCLEOTIDE SEQUENCE [LARGE SCALE GENOMIC DNA]</scope>
    <source>
        <strain evidence="7 8">NZ</strain>
    </source>
</reference>
<gene>
    <name evidence="7" type="ORF">Atep_00690</name>
</gene>
<protein>
    <recommendedName>
        <fullName evidence="6">Cation efflux protein transmembrane domain-containing protein</fullName>
    </recommendedName>
</protein>
<accession>A0ABM7QHY6</accession>
<keyword evidence="4 5" id="KW-0472">Membrane</keyword>
<dbReference type="SUPFAM" id="SSF161111">
    <property type="entry name" value="Cation efflux protein transmembrane domain-like"/>
    <property type="match status" value="1"/>
</dbReference>
<name>A0ABM7QHY6_9GAMM</name>
<dbReference type="Pfam" id="PF01545">
    <property type="entry name" value="Cation_efflux"/>
    <property type="match status" value="1"/>
</dbReference>
<feature type="domain" description="Cation efflux protein transmembrane" evidence="6">
    <location>
        <begin position="4"/>
        <end position="62"/>
    </location>
</feature>
<keyword evidence="2 5" id="KW-0812">Transmembrane</keyword>
<organism evidence="7 8">
    <name type="scientific">Allochromatium tepidum</name>
    <dbReference type="NCBI Taxonomy" id="553982"/>
    <lineage>
        <taxon>Bacteria</taxon>
        <taxon>Pseudomonadati</taxon>
        <taxon>Pseudomonadota</taxon>
        <taxon>Gammaproteobacteria</taxon>
        <taxon>Chromatiales</taxon>
        <taxon>Chromatiaceae</taxon>
        <taxon>Allochromatium</taxon>
    </lineage>
</organism>
<dbReference type="Proteomes" id="UP000680679">
    <property type="component" value="Chromosome"/>
</dbReference>
<dbReference type="EMBL" id="AP024563">
    <property type="protein sequence ID" value="BCU05392.1"/>
    <property type="molecule type" value="Genomic_DNA"/>
</dbReference>
<keyword evidence="8" id="KW-1185">Reference proteome</keyword>
<dbReference type="InterPro" id="IPR058533">
    <property type="entry name" value="Cation_efflux_TM"/>
</dbReference>
<feature type="transmembrane region" description="Helical" evidence="5">
    <location>
        <begin position="38"/>
        <end position="57"/>
    </location>
</feature>
<evidence type="ECO:0000256" key="5">
    <source>
        <dbReference type="SAM" id="Phobius"/>
    </source>
</evidence>
<evidence type="ECO:0000313" key="8">
    <source>
        <dbReference type="Proteomes" id="UP000680679"/>
    </source>
</evidence>
<evidence type="ECO:0000256" key="3">
    <source>
        <dbReference type="ARBA" id="ARBA00022989"/>
    </source>
</evidence>
<evidence type="ECO:0000313" key="7">
    <source>
        <dbReference type="EMBL" id="BCU05392.1"/>
    </source>
</evidence>
<dbReference type="InterPro" id="IPR027469">
    <property type="entry name" value="Cation_efflux_TMD_sf"/>
</dbReference>
<comment type="subcellular location">
    <subcellularLocation>
        <location evidence="1">Membrane</location>
        <topology evidence="1">Multi-pass membrane protein</topology>
    </subcellularLocation>
</comment>
<keyword evidence="3 5" id="KW-1133">Transmembrane helix</keyword>
<evidence type="ECO:0000256" key="2">
    <source>
        <dbReference type="ARBA" id="ARBA00022692"/>
    </source>
</evidence>
<sequence length="73" mass="8095">MANLVCAWLLRDGHDHHHHHHDHDHHHAGHQDPNLRAAYLHVLTDAATSVFAILALFGGKLRTASNRTTSGGR</sequence>
<evidence type="ECO:0000256" key="4">
    <source>
        <dbReference type="ARBA" id="ARBA00023136"/>
    </source>
</evidence>
<proteinExistence type="predicted"/>
<dbReference type="Gene3D" id="1.20.1510.10">
    <property type="entry name" value="Cation efflux protein transmembrane domain"/>
    <property type="match status" value="1"/>
</dbReference>
<evidence type="ECO:0000256" key="1">
    <source>
        <dbReference type="ARBA" id="ARBA00004141"/>
    </source>
</evidence>